<keyword evidence="3" id="KW-0153">Cholesterol metabolism</keyword>
<reference evidence="19" key="1">
    <citation type="journal article" date="2019" name="Int. J. Syst. Evol. Microbiol.">
        <title>The Global Catalogue of Microorganisms (GCM) 10K type strain sequencing project: providing services to taxonomists for standard genome sequencing and annotation.</title>
        <authorList>
            <consortium name="The Broad Institute Genomics Platform"/>
            <consortium name="The Broad Institute Genome Sequencing Center for Infectious Disease"/>
            <person name="Wu L."/>
            <person name="Ma J."/>
        </authorList>
    </citation>
    <scope>NUCLEOTIDE SEQUENCE [LARGE SCALE GENOMIC DNA]</scope>
    <source>
        <strain evidence="19">CCM 8653</strain>
    </source>
</reference>
<dbReference type="PANTHER" id="PTHR47470">
    <property type="entry name" value="CHOLESTEROL OXIDASE"/>
    <property type="match status" value="1"/>
</dbReference>
<dbReference type="Gene3D" id="3.30.410.10">
    <property type="entry name" value="Cholesterol Oxidase, domain 2"/>
    <property type="match status" value="1"/>
</dbReference>
<evidence type="ECO:0000313" key="19">
    <source>
        <dbReference type="Proteomes" id="UP000632535"/>
    </source>
</evidence>
<evidence type="ECO:0000256" key="8">
    <source>
        <dbReference type="ARBA" id="ARBA00023166"/>
    </source>
</evidence>
<evidence type="ECO:0000256" key="11">
    <source>
        <dbReference type="ARBA" id="ARBA00038856"/>
    </source>
</evidence>
<feature type="domain" description="Glucose-methanol-choline oxidoreductase C-terminal" evidence="17">
    <location>
        <begin position="439"/>
        <end position="496"/>
    </location>
</feature>
<keyword evidence="10" id="KW-0413">Isomerase</keyword>
<keyword evidence="19" id="KW-1185">Reference proteome</keyword>
<keyword evidence="5" id="KW-0274">FAD</keyword>
<evidence type="ECO:0000256" key="13">
    <source>
        <dbReference type="ARBA" id="ARBA00049723"/>
    </source>
</evidence>
<evidence type="ECO:0000259" key="16">
    <source>
        <dbReference type="Pfam" id="PF00732"/>
    </source>
</evidence>
<evidence type="ECO:0000256" key="4">
    <source>
        <dbReference type="ARBA" id="ARBA00022630"/>
    </source>
</evidence>
<gene>
    <name evidence="18" type="ORF">GCM10007368_03570</name>
</gene>
<dbReference type="PANTHER" id="PTHR47470:SF1">
    <property type="entry name" value="FAD-DEPENDENT OXIDOREDUCTASE 2 FAD BINDING DOMAIN-CONTAINING PROTEIN"/>
    <property type="match status" value="1"/>
</dbReference>
<evidence type="ECO:0000256" key="10">
    <source>
        <dbReference type="ARBA" id="ARBA00023235"/>
    </source>
</evidence>
<keyword evidence="6" id="KW-0560">Oxidoreductase</keyword>
<comment type="similarity">
    <text evidence="2">Belongs to the GMC oxidoreductase family.</text>
</comment>
<dbReference type="InterPro" id="IPR000172">
    <property type="entry name" value="GMC_OxRdtase_N"/>
</dbReference>
<dbReference type="Gene3D" id="3.50.50.60">
    <property type="entry name" value="FAD/NAD(P)-binding domain"/>
    <property type="match status" value="1"/>
</dbReference>
<evidence type="ECO:0000256" key="1">
    <source>
        <dbReference type="ARBA" id="ARBA00001974"/>
    </source>
</evidence>
<evidence type="ECO:0000256" key="5">
    <source>
        <dbReference type="ARBA" id="ARBA00022827"/>
    </source>
</evidence>
<organism evidence="18 19">
    <name type="scientific">Isoptericola cucumis</name>
    <dbReference type="NCBI Taxonomy" id="1776856"/>
    <lineage>
        <taxon>Bacteria</taxon>
        <taxon>Bacillati</taxon>
        <taxon>Actinomycetota</taxon>
        <taxon>Actinomycetes</taxon>
        <taxon>Micrococcales</taxon>
        <taxon>Promicromonosporaceae</taxon>
        <taxon>Isoptericola</taxon>
    </lineage>
</organism>
<evidence type="ECO:0000256" key="14">
    <source>
        <dbReference type="ARBA" id="ARBA00049744"/>
    </source>
</evidence>
<dbReference type="InterPro" id="IPR007867">
    <property type="entry name" value="GMC_OxRtase_C"/>
</dbReference>
<accession>A0ABQ2B402</accession>
<keyword evidence="7" id="KW-0443">Lipid metabolism</keyword>
<dbReference type="RefSeq" id="WP_188521920.1">
    <property type="nucleotide sequence ID" value="NZ_BMDG01000001.1"/>
</dbReference>
<evidence type="ECO:0000256" key="6">
    <source>
        <dbReference type="ARBA" id="ARBA00023002"/>
    </source>
</evidence>
<dbReference type="InterPro" id="IPR052542">
    <property type="entry name" value="Cholesterol_Oxidase"/>
</dbReference>
<dbReference type="Pfam" id="PF00732">
    <property type="entry name" value="GMC_oxred_N"/>
    <property type="match status" value="1"/>
</dbReference>
<comment type="caution">
    <text evidence="18">The sequence shown here is derived from an EMBL/GenBank/DDBJ whole genome shotgun (WGS) entry which is preliminary data.</text>
</comment>
<dbReference type="EC" id="1.1.3.6" evidence="13"/>
<evidence type="ECO:0000259" key="17">
    <source>
        <dbReference type="Pfam" id="PF05199"/>
    </source>
</evidence>
<protein>
    <recommendedName>
        <fullName evidence="14">Cholesterol oxidase</fullName>
        <ecNumber evidence="13">1.1.3.6</ecNumber>
        <ecNumber evidence="11">5.3.3.1</ecNumber>
    </recommendedName>
    <alternativeName>
        <fullName evidence="15">Cholesterol isomerase</fullName>
    </alternativeName>
</protein>
<dbReference type="Pfam" id="PF13450">
    <property type="entry name" value="NAD_binding_8"/>
    <property type="match status" value="1"/>
</dbReference>
<feature type="domain" description="Glucose-methanol-choline oxidoreductase N-terminal" evidence="16">
    <location>
        <begin position="78"/>
        <end position="272"/>
    </location>
</feature>
<dbReference type="EC" id="5.3.3.1" evidence="11"/>
<evidence type="ECO:0000256" key="7">
    <source>
        <dbReference type="ARBA" id="ARBA00023098"/>
    </source>
</evidence>
<evidence type="ECO:0000256" key="2">
    <source>
        <dbReference type="ARBA" id="ARBA00010790"/>
    </source>
</evidence>
<dbReference type="InterPro" id="IPR036188">
    <property type="entry name" value="FAD/NAD-bd_sf"/>
</dbReference>
<keyword evidence="4" id="KW-0285">Flavoprotein</keyword>
<dbReference type="EMBL" id="BMDG01000001">
    <property type="protein sequence ID" value="GGI04920.1"/>
    <property type="molecule type" value="Genomic_DNA"/>
</dbReference>
<comment type="cofactor">
    <cofactor evidence="1">
        <name>FAD</name>
        <dbReference type="ChEBI" id="CHEBI:57692"/>
    </cofactor>
</comment>
<dbReference type="SUPFAM" id="SSF51905">
    <property type="entry name" value="FAD/NAD(P)-binding domain"/>
    <property type="match status" value="1"/>
</dbReference>
<comment type="pathway">
    <text evidence="12">Steroid metabolism; cholesterol degradation.</text>
</comment>
<name>A0ABQ2B402_9MICO</name>
<dbReference type="Proteomes" id="UP000632535">
    <property type="component" value="Unassembled WGS sequence"/>
</dbReference>
<sequence>MTSTQPSPDVIVVGSGFGGAVAAARFAQAGFGVLVLERGRRWAQGEFPRGPRVEDGWLWEAGHGLYDIRWLDGMGAVQGAGWGGGSLVYANVFARPADATLEARWPAHLRRGELDPYYDLAAHMLQVRPVTADPRTGRPPDRQAMVERLVSPMDVAEGSFTPNLAVTFGDVDTWRPNAHGVPRRGCAFVGECVLGCNHGAKNSLDHTYLAVAERAGATGVTDAEVTGIARDGDGYAVTVRTPSDPDAPPRVFRAPRVVLAAGAVATTELLLRARDVDGTLPDLSPRLGEGFSGNGDFLALARGRRSDGDLTTGPTITTTTVLDVPEGRGSAWFQVQDGAYPLALRRLLDETLPARGLRSRWRRLRGLDPRQAFALLSMGHDAGDGRLRLDRHGRAVLDWRHRSRSTTARLYRAQGRVGPLVARSLGSAVRTPVTWSLLRRTTTVHPLGGVPAGVDRDAGVVDDLGEVHGAPGLFVMDGSVLPSSTGVNPSATILAVTERAVEGVVRASRPGWRAPEWDDVRPRDVPEDAATTAMARRRAETAGDGVRFDERMVSRDRPGRRVVLTLRATVPGMEPFLRDPGHPVRVEGEIEAPGLARAAPVSGVLHLFPDDGSEAMAYDLEFADDQGRRWRARGTKHVRYRDPVGLLVGLTTLRLELTAGQETRRVVLVIGPASVARLVLALRGTGFTGPRRARALLRFASFFVGSALTRRGVGRHVP</sequence>
<dbReference type="PRINTS" id="PR00411">
    <property type="entry name" value="PNDRDTASEI"/>
</dbReference>
<dbReference type="Pfam" id="PF05199">
    <property type="entry name" value="GMC_oxred_C"/>
    <property type="match status" value="1"/>
</dbReference>
<proteinExistence type="inferred from homology"/>
<evidence type="ECO:0000256" key="15">
    <source>
        <dbReference type="ARBA" id="ARBA00049778"/>
    </source>
</evidence>
<evidence type="ECO:0000256" key="3">
    <source>
        <dbReference type="ARBA" id="ARBA00022548"/>
    </source>
</evidence>
<evidence type="ECO:0000256" key="12">
    <source>
        <dbReference type="ARBA" id="ARBA00049645"/>
    </source>
</evidence>
<keyword evidence="9" id="KW-0753">Steroid metabolism</keyword>
<evidence type="ECO:0000256" key="9">
    <source>
        <dbReference type="ARBA" id="ARBA00023221"/>
    </source>
</evidence>
<evidence type="ECO:0000313" key="18">
    <source>
        <dbReference type="EMBL" id="GGI04920.1"/>
    </source>
</evidence>
<keyword evidence="8" id="KW-1207">Sterol metabolism</keyword>